<comment type="caution">
    <text evidence="2">The sequence shown here is derived from an EMBL/GenBank/DDBJ whole genome shotgun (WGS) entry which is preliminary data.</text>
</comment>
<accession>A0A7C8HYC0</accession>
<dbReference type="Proteomes" id="UP000481861">
    <property type="component" value="Unassembled WGS sequence"/>
</dbReference>
<evidence type="ECO:0000256" key="1">
    <source>
        <dbReference type="SAM" id="MobiDB-lite"/>
    </source>
</evidence>
<proteinExistence type="predicted"/>
<evidence type="ECO:0008006" key="4">
    <source>
        <dbReference type="Google" id="ProtNLM"/>
    </source>
</evidence>
<reference evidence="2 3" key="1">
    <citation type="submission" date="2020-01" db="EMBL/GenBank/DDBJ databases">
        <authorList>
            <consortium name="DOE Joint Genome Institute"/>
            <person name="Haridas S."/>
            <person name="Albert R."/>
            <person name="Binder M."/>
            <person name="Bloem J."/>
            <person name="Labutti K."/>
            <person name="Salamov A."/>
            <person name="Andreopoulos B."/>
            <person name="Baker S.E."/>
            <person name="Barry K."/>
            <person name="Bills G."/>
            <person name="Bluhm B.H."/>
            <person name="Cannon C."/>
            <person name="Castanera R."/>
            <person name="Culley D.E."/>
            <person name="Daum C."/>
            <person name="Ezra D."/>
            <person name="Gonzalez J.B."/>
            <person name="Henrissat B."/>
            <person name="Kuo A."/>
            <person name="Liang C."/>
            <person name="Lipzen A."/>
            <person name="Lutzoni F."/>
            <person name="Magnuson J."/>
            <person name="Mondo S."/>
            <person name="Nolan M."/>
            <person name="Ohm R."/>
            <person name="Pangilinan J."/>
            <person name="Park H.-J.H."/>
            <person name="Ramirez L."/>
            <person name="Alfaro M."/>
            <person name="Sun H."/>
            <person name="Tritt A."/>
            <person name="Yoshinaga Y."/>
            <person name="Zwiers L.-H.L."/>
            <person name="Turgeon B.G."/>
            <person name="Goodwin S.B."/>
            <person name="Spatafora J.W."/>
            <person name="Crous P.W."/>
            <person name="Grigoriev I.V."/>
        </authorList>
    </citation>
    <scope>NUCLEOTIDE SEQUENCE [LARGE SCALE GENOMIC DNA]</scope>
    <source>
        <strain evidence="2 3">CBS 611.86</strain>
    </source>
</reference>
<evidence type="ECO:0000313" key="3">
    <source>
        <dbReference type="Proteomes" id="UP000481861"/>
    </source>
</evidence>
<organism evidence="2 3">
    <name type="scientific">Massariosphaeria phaeospora</name>
    <dbReference type="NCBI Taxonomy" id="100035"/>
    <lineage>
        <taxon>Eukaryota</taxon>
        <taxon>Fungi</taxon>
        <taxon>Dikarya</taxon>
        <taxon>Ascomycota</taxon>
        <taxon>Pezizomycotina</taxon>
        <taxon>Dothideomycetes</taxon>
        <taxon>Pleosporomycetidae</taxon>
        <taxon>Pleosporales</taxon>
        <taxon>Pleosporales incertae sedis</taxon>
        <taxon>Massariosphaeria</taxon>
    </lineage>
</organism>
<feature type="region of interest" description="Disordered" evidence="1">
    <location>
        <begin position="418"/>
        <end position="446"/>
    </location>
</feature>
<gene>
    <name evidence="2" type="ORF">BDV95DRAFT_600257</name>
</gene>
<dbReference type="OrthoDB" id="288942at2759"/>
<protein>
    <recommendedName>
        <fullName evidence="4">F-box domain-containing protein</fullName>
    </recommendedName>
</protein>
<dbReference type="PANTHER" id="PTHR42085">
    <property type="entry name" value="F-BOX DOMAIN-CONTAINING PROTEIN"/>
    <property type="match status" value="1"/>
</dbReference>
<dbReference type="EMBL" id="JAADJZ010000039">
    <property type="protein sequence ID" value="KAF2864877.1"/>
    <property type="molecule type" value="Genomic_DNA"/>
</dbReference>
<dbReference type="AlphaFoldDB" id="A0A7C8HYC0"/>
<evidence type="ECO:0000313" key="2">
    <source>
        <dbReference type="EMBL" id="KAF2864877.1"/>
    </source>
</evidence>
<sequence>MEKVPKSLPEELPGRSGVDDVPNCECLGRENCDYVGRSIEPLAFSIPLALVSRQDACPLFTQLPLEIREMIYTFALADTTSNPIDWDNPFRTGHTGDMPKSDIAMCLLQTCRAVYLEAYKLPLLLNPLIVYAFDGDMSYSRSRPDITRLAPWQIALIQRLDISLRQIRLETGELARYLEAWGGTGGLRHQGAYVAPRYYHHAHRRGPGRLLGMFDFRPMPVETTEDIGDGAEVTLDNAPFDDKNGFVSKTTIVRAMVARPLTHLTVRLSRTDWWHWASDPNPTDPLHQISLDPALGCRADDLEYPTPPRMLQAAAQRRAGQFPNPCLLSPAPTRYQNTWGAAIAKQSQLRTLEFVLEMFEEKKGQLEVVVECAKSWRFAMDGVAWELVWDGQVEEKRWKSCCRRREWDCECMKRHQERQKREEEGQESEEEWEESDDSDFDSPFHGGGYHRNIYHRGIALRGKGSDESFGVDRVRY</sequence>
<name>A0A7C8HYC0_9PLEO</name>
<dbReference type="InterPro" id="IPR038883">
    <property type="entry name" value="AN11006-like"/>
</dbReference>
<dbReference type="PANTHER" id="PTHR42085:SF2">
    <property type="entry name" value="F-BOX DOMAIN-CONTAINING PROTEIN"/>
    <property type="match status" value="1"/>
</dbReference>
<keyword evidence="3" id="KW-1185">Reference proteome</keyword>
<feature type="compositionally biased region" description="Acidic residues" evidence="1">
    <location>
        <begin position="424"/>
        <end position="440"/>
    </location>
</feature>